<evidence type="ECO:0000313" key="1">
    <source>
        <dbReference type="EMBL" id="SFB85993.1"/>
    </source>
</evidence>
<keyword evidence="2" id="KW-1185">Reference proteome</keyword>
<organism evidence="1 2">
    <name type="scientific">Flexibacter flexilis DSM 6793</name>
    <dbReference type="NCBI Taxonomy" id="927664"/>
    <lineage>
        <taxon>Bacteria</taxon>
        <taxon>Pseudomonadati</taxon>
        <taxon>Bacteroidota</taxon>
        <taxon>Cytophagia</taxon>
        <taxon>Cytophagales</taxon>
        <taxon>Flexibacteraceae</taxon>
        <taxon>Flexibacter</taxon>
    </lineage>
</organism>
<gene>
    <name evidence="1" type="ORF">SAMN05421780_101790</name>
</gene>
<proteinExistence type="predicted"/>
<dbReference type="OrthoDB" id="2972467at2"/>
<dbReference type="EMBL" id="FOLE01000001">
    <property type="protein sequence ID" value="SFB85993.1"/>
    <property type="molecule type" value="Genomic_DNA"/>
</dbReference>
<dbReference type="Proteomes" id="UP000199514">
    <property type="component" value="Unassembled WGS sequence"/>
</dbReference>
<accession>A0A1I1EM47</accession>
<evidence type="ECO:0000313" key="2">
    <source>
        <dbReference type="Proteomes" id="UP000199514"/>
    </source>
</evidence>
<sequence length="121" mass="13113">MPTKKIGVVARAVGKRLGIASKLITSSKSLAPSGTYTIFDGSGQLYKFGVTDANLFRYAQSLKQAGPGAYGKISSVMPKNQAHKMEKYLRSLHYNSTGQYTLPGMKIPYPVNFNTGLPIKP</sequence>
<dbReference type="STRING" id="927664.SAMN05421780_101790"/>
<protein>
    <submittedName>
        <fullName evidence="1">Uncharacterized protein</fullName>
    </submittedName>
</protein>
<dbReference type="RefSeq" id="WP_091507628.1">
    <property type="nucleotide sequence ID" value="NZ_FOLE01000001.1"/>
</dbReference>
<reference evidence="1 2" key="1">
    <citation type="submission" date="2016-10" db="EMBL/GenBank/DDBJ databases">
        <authorList>
            <person name="de Groot N.N."/>
        </authorList>
    </citation>
    <scope>NUCLEOTIDE SEQUENCE [LARGE SCALE GENOMIC DNA]</scope>
    <source>
        <strain evidence="1 2">DSM 6793</strain>
    </source>
</reference>
<dbReference type="AlphaFoldDB" id="A0A1I1EM47"/>
<name>A0A1I1EM47_9BACT</name>